<gene>
    <name evidence="2" type="ORF">J8N05_32245</name>
</gene>
<dbReference type="Pfam" id="PF03861">
    <property type="entry name" value="ANTAR"/>
    <property type="match status" value="1"/>
</dbReference>
<keyword evidence="3" id="KW-1185">Reference proteome</keyword>
<protein>
    <submittedName>
        <fullName evidence="2">ANTAR domain-containing protein</fullName>
    </submittedName>
</protein>
<evidence type="ECO:0000313" key="3">
    <source>
        <dbReference type="Proteomes" id="UP000677413"/>
    </source>
</evidence>
<evidence type="ECO:0000259" key="1">
    <source>
        <dbReference type="SMART" id="SM01012"/>
    </source>
</evidence>
<comment type="caution">
    <text evidence="2">The sequence shown here is derived from an EMBL/GenBank/DDBJ whole genome shotgun (WGS) entry which is preliminary data.</text>
</comment>
<dbReference type="InterPro" id="IPR036388">
    <property type="entry name" value="WH-like_DNA-bd_sf"/>
</dbReference>
<dbReference type="AlphaFoldDB" id="A0A940Y4F5"/>
<feature type="domain" description="ANTAR" evidence="1">
    <location>
        <begin position="138"/>
        <end position="218"/>
    </location>
</feature>
<evidence type="ECO:0000313" key="2">
    <source>
        <dbReference type="EMBL" id="MBQ0852846.1"/>
    </source>
</evidence>
<sequence length="224" mass="24395">MGASVRGLLDSLSPTADEEERREWAVACAHALGLGGIAVSLGRELVWFSDSTSARLEDMQFVLGQGPGLLIEDETEVRQVPDLGRLLARQWPQFAAEAEELDIAALFVWPVHIGAVRTGTMTGYRRTPGPLTRQQLTEGWLVADALAEQVLKNWPAVSSAHNGRGHTGMVDLHRAEVHQATGVLSARLGVSLAEALDRLRSEAYTSGRALTETARDIIERELPR</sequence>
<dbReference type="EMBL" id="JAGPYQ010000001">
    <property type="protein sequence ID" value="MBQ0852846.1"/>
    <property type="molecule type" value="Genomic_DNA"/>
</dbReference>
<dbReference type="SMART" id="SM01012">
    <property type="entry name" value="ANTAR"/>
    <property type="match status" value="1"/>
</dbReference>
<name>A0A940Y4F5_9ACTN</name>
<dbReference type="Gene3D" id="1.10.10.10">
    <property type="entry name" value="Winged helix-like DNA-binding domain superfamily/Winged helix DNA-binding domain"/>
    <property type="match status" value="1"/>
</dbReference>
<dbReference type="Proteomes" id="UP000677413">
    <property type="component" value="Unassembled WGS sequence"/>
</dbReference>
<organism evidence="2 3">
    <name type="scientific">Streptomyces liliiviolaceus</name>
    <dbReference type="NCBI Taxonomy" id="2823109"/>
    <lineage>
        <taxon>Bacteria</taxon>
        <taxon>Bacillati</taxon>
        <taxon>Actinomycetota</taxon>
        <taxon>Actinomycetes</taxon>
        <taxon>Kitasatosporales</taxon>
        <taxon>Streptomycetaceae</taxon>
        <taxon>Streptomyces</taxon>
    </lineage>
</organism>
<dbReference type="RefSeq" id="WP_210889047.1">
    <property type="nucleotide sequence ID" value="NZ_JAGPYQ010000001.1"/>
</dbReference>
<dbReference type="InterPro" id="IPR005561">
    <property type="entry name" value="ANTAR"/>
</dbReference>
<proteinExistence type="predicted"/>
<reference evidence="2 3" key="1">
    <citation type="submission" date="2021-04" db="EMBL/GenBank/DDBJ databases">
        <authorList>
            <person name="Tang X."/>
            <person name="Zhou X."/>
            <person name="Chen X."/>
            <person name="Cernava T."/>
            <person name="Zhang C."/>
        </authorList>
    </citation>
    <scope>NUCLEOTIDE SEQUENCE [LARGE SCALE GENOMIC DNA]</scope>
    <source>
        <strain evidence="2 3">BH-SS-21</strain>
    </source>
</reference>
<accession>A0A940Y4F5</accession>
<dbReference type="GO" id="GO:0003723">
    <property type="term" value="F:RNA binding"/>
    <property type="evidence" value="ECO:0007669"/>
    <property type="project" value="InterPro"/>
</dbReference>